<feature type="domain" description="RNA-binding S4" evidence="6">
    <location>
        <begin position="15"/>
        <end position="71"/>
    </location>
</feature>
<dbReference type="RefSeq" id="WP_016525230.1">
    <property type="nucleotide sequence ID" value="NZ_KE332518.1"/>
</dbReference>
<dbReference type="InterPro" id="IPR036986">
    <property type="entry name" value="S4_RNA-bd_sf"/>
</dbReference>
<evidence type="ECO:0000313" key="8">
    <source>
        <dbReference type="Proteomes" id="UP000014541"/>
    </source>
</evidence>
<gene>
    <name evidence="7" type="ORF">HMPREF9194_00936</name>
</gene>
<dbReference type="GO" id="GO:0120159">
    <property type="term" value="F:rRNA pseudouridine synthase activity"/>
    <property type="evidence" value="ECO:0007669"/>
    <property type="project" value="UniProtKB-ARBA"/>
</dbReference>
<dbReference type="EMBL" id="ATFF01000006">
    <property type="protein sequence ID" value="EPF30619.1"/>
    <property type="molecule type" value="Genomic_DNA"/>
</dbReference>
<dbReference type="Proteomes" id="UP000014541">
    <property type="component" value="Unassembled WGS sequence"/>
</dbReference>
<keyword evidence="2 5" id="KW-0413">Isomerase</keyword>
<evidence type="ECO:0000256" key="3">
    <source>
        <dbReference type="PIRSR" id="PIRSR606225-1"/>
    </source>
</evidence>
<dbReference type="PANTHER" id="PTHR21600:SF44">
    <property type="entry name" value="RIBOSOMAL LARGE SUBUNIT PSEUDOURIDINE SYNTHASE D"/>
    <property type="match status" value="1"/>
</dbReference>
<evidence type="ECO:0000313" key="7">
    <source>
        <dbReference type="EMBL" id="EPF30619.1"/>
    </source>
</evidence>
<dbReference type="PROSITE" id="PS01129">
    <property type="entry name" value="PSI_RLU"/>
    <property type="match status" value="1"/>
</dbReference>
<dbReference type="GO" id="GO:0003723">
    <property type="term" value="F:RNA binding"/>
    <property type="evidence" value="ECO:0007669"/>
    <property type="project" value="UniProtKB-KW"/>
</dbReference>
<dbReference type="NCBIfam" id="TIGR00005">
    <property type="entry name" value="rluA_subfam"/>
    <property type="match status" value="1"/>
</dbReference>
<comment type="catalytic activity">
    <reaction evidence="5">
        <text>a uridine in RNA = a pseudouridine in RNA</text>
        <dbReference type="Rhea" id="RHEA:48348"/>
        <dbReference type="Rhea" id="RHEA-COMP:12068"/>
        <dbReference type="Rhea" id="RHEA-COMP:12069"/>
        <dbReference type="ChEBI" id="CHEBI:65314"/>
        <dbReference type="ChEBI" id="CHEBI:65315"/>
    </reaction>
</comment>
<dbReference type="InterPro" id="IPR006145">
    <property type="entry name" value="PsdUridine_synth_RsuA/RluA"/>
</dbReference>
<dbReference type="InterPro" id="IPR020103">
    <property type="entry name" value="PsdUridine_synth_cat_dom_sf"/>
</dbReference>
<dbReference type="CDD" id="cd02869">
    <property type="entry name" value="PseudoU_synth_RluA_like"/>
    <property type="match status" value="1"/>
</dbReference>
<reference evidence="7 8" key="1">
    <citation type="submission" date="2013-04" db="EMBL/GenBank/DDBJ databases">
        <title>The Genome Sequence of Treponema maltophilum ATCC 51939.</title>
        <authorList>
            <consortium name="The Broad Institute Genomics Platform"/>
            <person name="Earl A."/>
            <person name="Ward D."/>
            <person name="Feldgarden M."/>
            <person name="Gevers D."/>
            <person name="Leonetti C."/>
            <person name="Blanton J.M."/>
            <person name="Dewhirst F.E."/>
            <person name="Izard J."/>
            <person name="Walker B."/>
            <person name="Young S."/>
            <person name="Zeng Q."/>
            <person name="Gargeya S."/>
            <person name="Fitzgerald M."/>
            <person name="Haas B."/>
            <person name="Abouelleil A."/>
            <person name="Allen A.W."/>
            <person name="Alvarado L."/>
            <person name="Arachchi H.M."/>
            <person name="Berlin A.M."/>
            <person name="Chapman S.B."/>
            <person name="Gainer-Dewar J."/>
            <person name="Goldberg J."/>
            <person name="Griggs A."/>
            <person name="Gujja S."/>
            <person name="Hansen M."/>
            <person name="Howarth C."/>
            <person name="Imamovic A."/>
            <person name="Ireland A."/>
            <person name="Larimer J."/>
            <person name="McCowan C."/>
            <person name="Murphy C."/>
            <person name="Pearson M."/>
            <person name="Poon T.W."/>
            <person name="Priest M."/>
            <person name="Roberts A."/>
            <person name="Saif S."/>
            <person name="Shea T."/>
            <person name="Sisk P."/>
            <person name="Sykes S."/>
            <person name="Wortman J."/>
            <person name="Nusbaum C."/>
            <person name="Birren B."/>
        </authorList>
    </citation>
    <scope>NUCLEOTIDE SEQUENCE [LARGE SCALE GENOMIC DNA]</scope>
    <source>
        <strain evidence="7 8">ATCC 51939</strain>
    </source>
</reference>
<comment type="caution">
    <text evidence="7">The sequence shown here is derived from an EMBL/GenBank/DDBJ whole genome shotgun (WGS) entry which is preliminary data.</text>
</comment>
<name>S3L1H9_TREMA</name>
<comment type="function">
    <text evidence="5">Responsible for synthesis of pseudouridine from uracil.</text>
</comment>
<dbReference type="InterPro" id="IPR006224">
    <property type="entry name" value="PsdUridine_synth_RluA-like_CS"/>
</dbReference>
<sequence length="336" mass="37170">MPSICFNADTSLCPMRLDVYASSVQNISRSRLKSGIKRVAVNGKEAKLSLRLKGGEEVCIEWEDPVPENIEPENLPLDILFENEAVTVVNKASGMVTHPGAGNRRHTLVNALLYHWGRGCVCGASLRPGIVHRLDKDTSGVLIAAKNRDAEVFLQSEFKNRRVKKEYIAIVSGHPPALEGEIKNYLCRSSSNRKRFTVSPDDEAGKFAHTRYRCVGIYGPYSLMRIRIKTGRTHQIRVHMKYLGCPVLGDCVYGKKDARFPDAALMLHAYKLAVRLPPRASDSAPFNPDGGSLKSACSRDTPAVFTAPVPDRFKKVLKVLHAEFSSEHLASVSSKN</sequence>
<evidence type="ECO:0000256" key="1">
    <source>
        <dbReference type="ARBA" id="ARBA00010876"/>
    </source>
</evidence>
<dbReference type="STRING" id="1125699.HMPREF9194_00936"/>
<evidence type="ECO:0000259" key="6">
    <source>
        <dbReference type="SMART" id="SM00363"/>
    </source>
</evidence>
<dbReference type="PROSITE" id="PS50889">
    <property type="entry name" value="S4"/>
    <property type="match status" value="1"/>
</dbReference>
<dbReference type="HOGENOM" id="CLU_016902_4_4_12"/>
<dbReference type="SMART" id="SM00363">
    <property type="entry name" value="S4"/>
    <property type="match status" value="1"/>
</dbReference>
<proteinExistence type="inferred from homology"/>
<accession>S3L1H9</accession>
<dbReference type="PATRIC" id="fig|1125699.3.peg.958"/>
<dbReference type="GO" id="GO:0000455">
    <property type="term" value="P:enzyme-directed rRNA pseudouridine synthesis"/>
    <property type="evidence" value="ECO:0007669"/>
    <property type="project" value="TreeGrafter"/>
</dbReference>
<dbReference type="Gene3D" id="3.10.290.10">
    <property type="entry name" value="RNA-binding S4 domain"/>
    <property type="match status" value="1"/>
</dbReference>
<evidence type="ECO:0000256" key="5">
    <source>
        <dbReference type="RuleBase" id="RU362028"/>
    </source>
</evidence>
<dbReference type="SUPFAM" id="SSF55120">
    <property type="entry name" value="Pseudouridine synthase"/>
    <property type="match status" value="1"/>
</dbReference>
<evidence type="ECO:0000256" key="4">
    <source>
        <dbReference type="PROSITE-ProRule" id="PRU00182"/>
    </source>
</evidence>
<organism evidence="7 8">
    <name type="scientific">Treponema maltophilum ATCC 51939</name>
    <dbReference type="NCBI Taxonomy" id="1125699"/>
    <lineage>
        <taxon>Bacteria</taxon>
        <taxon>Pseudomonadati</taxon>
        <taxon>Spirochaetota</taxon>
        <taxon>Spirochaetia</taxon>
        <taxon>Spirochaetales</taxon>
        <taxon>Treponemataceae</taxon>
        <taxon>Treponema</taxon>
    </lineage>
</organism>
<dbReference type="InterPro" id="IPR050188">
    <property type="entry name" value="RluA_PseudoU_synthase"/>
</dbReference>
<dbReference type="InterPro" id="IPR006225">
    <property type="entry name" value="PsdUridine_synth_RluC/D"/>
</dbReference>
<evidence type="ECO:0000256" key="2">
    <source>
        <dbReference type="ARBA" id="ARBA00023235"/>
    </source>
</evidence>
<keyword evidence="4" id="KW-0694">RNA-binding</keyword>
<dbReference type="InterPro" id="IPR002942">
    <property type="entry name" value="S4_RNA-bd"/>
</dbReference>
<dbReference type="PANTHER" id="PTHR21600">
    <property type="entry name" value="MITOCHONDRIAL RNA PSEUDOURIDINE SYNTHASE"/>
    <property type="match status" value="1"/>
</dbReference>
<dbReference type="Gene3D" id="3.30.2350.10">
    <property type="entry name" value="Pseudouridine synthase"/>
    <property type="match status" value="1"/>
</dbReference>
<dbReference type="AlphaFoldDB" id="S3L1H9"/>
<keyword evidence="8" id="KW-1185">Reference proteome</keyword>
<dbReference type="Pfam" id="PF00849">
    <property type="entry name" value="PseudoU_synth_2"/>
    <property type="match status" value="1"/>
</dbReference>
<protein>
    <recommendedName>
        <fullName evidence="5">Pseudouridine synthase</fullName>
        <ecNumber evidence="5">5.4.99.-</ecNumber>
    </recommendedName>
</protein>
<comment type="similarity">
    <text evidence="1 5">Belongs to the pseudouridine synthase RluA family.</text>
</comment>
<dbReference type="eggNOG" id="COG0564">
    <property type="taxonomic scope" value="Bacteria"/>
</dbReference>
<dbReference type="EC" id="5.4.99.-" evidence="5"/>
<feature type="active site" evidence="3">
    <location>
        <position position="135"/>
    </location>
</feature>
<dbReference type="OrthoDB" id="305739at2"/>